<evidence type="ECO:0008006" key="4">
    <source>
        <dbReference type="Google" id="ProtNLM"/>
    </source>
</evidence>
<dbReference type="EMBL" id="CP002039">
    <property type="protein sequence ID" value="ADJ61977.1"/>
    <property type="molecule type" value="Genomic_DNA"/>
</dbReference>
<evidence type="ECO:0000256" key="1">
    <source>
        <dbReference type="SAM" id="Phobius"/>
    </source>
</evidence>
<keyword evidence="1" id="KW-0472">Membrane</keyword>
<dbReference type="RefSeq" id="WP_013232496.1">
    <property type="nucleotide sequence ID" value="NC_014323.1"/>
</dbReference>
<dbReference type="OrthoDB" id="8724085at2"/>
<dbReference type="KEGG" id="hse:Hsero_0452"/>
<feature type="transmembrane region" description="Helical" evidence="1">
    <location>
        <begin position="97"/>
        <end position="118"/>
    </location>
</feature>
<feature type="transmembrane region" description="Helical" evidence="1">
    <location>
        <begin position="58"/>
        <end position="76"/>
    </location>
</feature>
<feature type="transmembrane region" description="Helical" evidence="1">
    <location>
        <begin position="12"/>
        <end position="38"/>
    </location>
</feature>
<keyword evidence="1" id="KW-1133">Transmembrane helix</keyword>
<dbReference type="STRING" id="757424.Hsero_0452"/>
<proteinExistence type="predicted"/>
<sequence>MPVAKAYLTQLFLSTLYMLALFGSIMAAVLTLPLVVPASLEQQLGVQPWMDQAASEPGELYCILGAILACVLGLFYRSMNRVVAPAKAGPRLNYQTATLLYMLAMSYGLAIFVTTGLAPQYRDCETYTQKLNGGVRQYRGLSFRVELCGAGPRESDRLDRVRLRIYDESGDLRAVRYFGVQWGRDFPALLEYSRDHLSYFDAGDEEDFARVIAMPPTLADWVQTRIPLLD</sequence>
<protein>
    <recommendedName>
        <fullName evidence="4">Transmembrane protein</fullName>
    </recommendedName>
</protein>
<gene>
    <name evidence="2" type="ordered locus">Hsero_0452</name>
</gene>
<accession>D8IXA2</accession>
<dbReference type="HOGENOM" id="CLU_1203506_0_0_4"/>
<organism evidence="2 3">
    <name type="scientific">Herbaspirillum seropedicae (strain SmR1)</name>
    <dbReference type="NCBI Taxonomy" id="757424"/>
    <lineage>
        <taxon>Bacteria</taxon>
        <taxon>Pseudomonadati</taxon>
        <taxon>Pseudomonadota</taxon>
        <taxon>Betaproteobacteria</taxon>
        <taxon>Burkholderiales</taxon>
        <taxon>Oxalobacteraceae</taxon>
        <taxon>Herbaspirillum</taxon>
    </lineage>
</organism>
<evidence type="ECO:0000313" key="2">
    <source>
        <dbReference type="EMBL" id="ADJ61977.1"/>
    </source>
</evidence>
<reference evidence="2 3" key="1">
    <citation type="submission" date="2010-04" db="EMBL/GenBank/DDBJ databases">
        <title>The genome of Herbaspirillum seropedicae SmR1, an endophytic, nitrogen-fixing, plant-growth promoting beta-Proteobacteria.</title>
        <authorList>
            <person name="Pedrosa F.O."/>
            <person name="Monteiro R.A."/>
            <person name="Wassem R."/>
            <person name="Cruz L.M."/>
            <person name="Ayub R.A."/>
            <person name="Colauto N.B."/>
            <person name="Fernandez M.A."/>
            <person name="Fungaro M.H.P."/>
            <person name="Grisard E.C."/>
            <person name="Hungria M."/>
            <person name="Madeira H.M.F."/>
            <person name="Nodari R.O."/>
            <person name="Osaku C.A."/>
            <person name="Petzl-Erler M.L."/>
            <person name="Terenzi H."/>
            <person name="Vieira L.G.E."/>
            <person name="Almeida M.I.M."/>
            <person name="Alves L.R."/>
            <person name="Arantes O.M.N."/>
            <person name="Balsanelli E."/>
            <person name="Barcellos F.G."/>
            <person name="Baura V.A."/>
            <person name="Binde D.R."/>
            <person name="Campo R.J."/>
            <person name="Chubatsu L.S."/>
            <person name="Chueire L.M.O."/>
            <person name="Ciferri R.R."/>
            <person name="Correa L.C."/>
            <person name="da Conceicao Silva J.L."/>
            <person name="Dabul A.N.G."/>
            <person name="Dambros B.P."/>
            <person name="Faoro H."/>
            <person name="Favetti A."/>
            <person name="Friedermann G."/>
            <person name="Furlaneto M.C."/>
            <person name="Gasques L.S."/>
            <person name="Gimenes C.C.T."/>
            <person name="Gioppo N.M.R."/>
            <person name="Glienke-Blanco C."/>
            <person name="Godoy L.P."/>
            <person name="Guerra M.P."/>
            <person name="Karp S."/>
            <person name="Kava-Cordeiro V."/>
            <person name="Margarido V.P."/>
            <person name="Mathioni S.M."/>
            <person name="Menck-Soares M.A."/>
            <person name="Murace N.K."/>
            <person name="Nicolas M.F."/>
            <person name="Oliveira C.E.C."/>
            <person name="Pagnan N.A.B."/>
            <person name="Pamphile J.A."/>
            <person name="Patussi E.V."/>
            <person name="Pereira L.F.P."/>
            <person name="Pereira-Ferrari L."/>
            <person name="Pinto F.G.S."/>
            <person name="Precoma C."/>
            <person name="Prioli A.J."/>
            <person name="Prioli S.M.A.P."/>
            <person name="Raittz R.T."/>
            <person name="Ramos H.J.O."/>
            <person name="Ribeiro E.M.S.F."/>
            <person name="Rigo L.U."/>
            <person name="Rocha C.L.M.S.C."/>
            <person name="Rocha S.N."/>
            <person name="Santos K."/>
            <person name="Satori D."/>
            <person name="Silva A.G."/>
            <person name="Simao R.C.G."/>
            <person name="Soares M.A.M."/>
            <person name="Souza E.M."/>
            <person name="Steffens M.B.R."/>
            <person name="Steindel M."/>
            <person name="Tadra-Sfeir M.Z."/>
            <person name="Takahashi E.K."/>
            <person name="Torres R.A."/>
            <person name="Valle J.S."/>
            <person name="Vernal J.I."/>
            <person name="Vilas-Boas L.A."/>
            <person name="Watanabe M.A.E."/>
            <person name="Weiss V.A."/>
            <person name="Yates M.A."/>
            <person name="Souza E.M."/>
        </authorList>
    </citation>
    <scope>NUCLEOTIDE SEQUENCE [LARGE SCALE GENOMIC DNA]</scope>
    <source>
        <strain evidence="2 3">SmR1</strain>
    </source>
</reference>
<evidence type="ECO:0000313" key="3">
    <source>
        <dbReference type="Proteomes" id="UP000000329"/>
    </source>
</evidence>
<dbReference type="Proteomes" id="UP000000329">
    <property type="component" value="Chromosome"/>
</dbReference>
<keyword evidence="3" id="KW-1185">Reference proteome</keyword>
<keyword evidence="1" id="KW-0812">Transmembrane</keyword>
<dbReference type="GeneID" id="29391404"/>
<dbReference type="eggNOG" id="ENOG50341P4">
    <property type="taxonomic scope" value="Bacteria"/>
</dbReference>
<dbReference type="AlphaFoldDB" id="D8IXA2"/>
<name>D8IXA2_HERSS</name>